<organism evidence="13 14">
    <name type="scientific">Tolumonas auensis (strain DSM 9187 / NBRC 110442 / TA 4)</name>
    <dbReference type="NCBI Taxonomy" id="595494"/>
    <lineage>
        <taxon>Bacteria</taxon>
        <taxon>Pseudomonadati</taxon>
        <taxon>Pseudomonadota</taxon>
        <taxon>Gammaproteobacteria</taxon>
        <taxon>Aeromonadales</taxon>
        <taxon>Aeromonadaceae</taxon>
        <taxon>Tolumonas</taxon>
    </lineage>
</organism>
<dbReference type="Gene3D" id="3.40.50.300">
    <property type="entry name" value="P-loop containing nucleotide triphosphate hydrolases"/>
    <property type="match status" value="3"/>
</dbReference>
<dbReference type="GO" id="GO:0000724">
    <property type="term" value="P:double-strand break repair via homologous recombination"/>
    <property type="evidence" value="ECO:0007669"/>
    <property type="project" value="UniProtKB-UniRule"/>
</dbReference>
<dbReference type="Pfam" id="PF21185">
    <property type="entry name" value="RecD_N"/>
    <property type="match status" value="1"/>
</dbReference>
<dbReference type="GO" id="GO:0016887">
    <property type="term" value="F:ATP hydrolysis activity"/>
    <property type="evidence" value="ECO:0007669"/>
    <property type="project" value="RHEA"/>
</dbReference>
<dbReference type="InterPro" id="IPR049550">
    <property type="entry name" value="RecD_N"/>
</dbReference>
<dbReference type="AlphaFoldDB" id="C4L7B4"/>
<comment type="subunit">
    <text evidence="11">Heterotrimer of RecB, RecC and RecD. All subunits contribute to DNA-binding.</text>
</comment>
<dbReference type="eggNOG" id="COG0507">
    <property type="taxonomic scope" value="Bacteria"/>
</dbReference>
<dbReference type="Pfam" id="PF13538">
    <property type="entry name" value="UvrD_C_2"/>
    <property type="match status" value="1"/>
</dbReference>
<dbReference type="GO" id="GO:0005524">
    <property type="term" value="F:ATP binding"/>
    <property type="evidence" value="ECO:0007669"/>
    <property type="project" value="UniProtKB-UniRule"/>
</dbReference>
<gene>
    <name evidence="11" type="primary">recD</name>
    <name evidence="13" type="ordered locus">Tola_0060</name>
</gene>
<reference evidence="13 14" key="2">
    <citation type="journal article" date="2011" name="Stand. Genomic Sci.">
        <title>Complete genome sequence of Tolumonas auensis type strain (TA 4).</title>
        <authorList>
            <person name="Chertkov O."/>
            <person name="Copeland A."/>
            <person name="Lucas S."/>
            <person name="Lapidus A."/>
            <person name="Berry K.W."/>
            <person name="Detter J.C."/>
            <person name="Del Rio T.G."/>
            <person name="Hammon N."/>
            <person name="Dalin E."/>
            <person name="Tice H."/>
            <person name="Pitluck S."/>
            <person name="Richardson P."/>
            <person name="Bruce D."/>
            <person name="Goodwin L."/>
            <person name="Han C."/>
            <person name="Tapia R."/>
            <person name="Saunders E."/>
            <person name="Schmutz J."/>
            <person name="Brettin T."/>
            <person name="Larimer F."/>
            <person name="Land M."/>
            <person name="Hauser L."/>
            <person name="Spring S."/>
            <person name="Rohde M."/>
            <person name="Kyrpides N.C."/>
            <person name="Ivanova N."/>
            <person name="Goker M."/>
            <person name="Beller H.R."/>
            <person name="Klenk H.P."/>
            <person name="Woyke T."/>
        </authorList>
    </citation>
    <scope>NUCLEOTIDE SEQUENCE [LARGE SCALE GENOMIC DNA]</scope>
    <source>
        <strain evidence="14">DSM 9187 / TA4</strain>
    </source>
</reference>
<keyword evidence="5 11" id="KW-0347">Helicase</keyword>
<sequence length="632" mass="69532">MTFTFPALTPCWQALLEARLLRDLDVQLAQLLARWDADESVQLAVALTSQELGRGHVCFDLSTWPERLAQWQAQLSQAALSWPETTVAALDAKLQQSPLVRVITDPSDAEEQGQPLTLFAGRLYLSRYFRFEQQVACWLQQASLPADNAVNATELAAQLRQLFTPQPETDWQAVAVATACEGRFTLISGGPGTGKTTTVTKLLALLVAQSEQSLLIRLAAPTGKAAARLTESIAKAKTELATQVNADWLEGIPTQASTLHRLLGVIPGQPEFRHHAQNPLPLDVLVVDEASMIDLPMMARLLAALPPQARLILLGDKDQLASVEAGAVLGDICRFVAQGISQPQAECLQQRTGYDLQPYVQVTGHPLCDRLCLLRKSWRFAADSGIGKLAEAVNNGDEKTAQAVWTRDYRDIRLHSDEQRLEMAVKLAAEGYHAYLALLDKPMSAEGAVALLQAFNQIRLLCALHDGPWGINGMNQAIGQRLQTQGRLQMTADWFAGRPVMITENDYGLGLYNGDIGIAASDGERLRVWFVLPDGKAHGFLPSRLPAHDTAWAMTVHKSQGSEFTHTLLLLPPETNPLLTRELLYTGITRAREQLDLFATPEVLALMVRKQTERYSGLVTMLETMRALHDAE</sequence>
<keyword evidence="4 11" id="KW-0378">Hydrolase</keyword>
<evidence type="ECO:0000256" key="4">
    <source>
        <dbReference type="ARBA" id="ARBA00022801"/>
    </source>
</evidence>
<dbReference type="FunFam" id="3.40.50.300:FF:000912">
    <property type="entry name" value="RecBCD enzyme subunit RecD"/>
    <property type="match status" value="1"/>
</dbReference>
<evidence type="ECO:0000256" key="5">
    <source>
        <dbReference type="ARBA" id="ARBA00022806"/>
    </source>
</evidence>
<dbReference type="HOGENOM" id="CLU_007524_1_2_6"/>
<evidence type="ECO:0000256" key="3">
    <source>
        <dbReference type="ARBA" id="ARBA00022763"/>
    </source>
</evidence>
<comment type="catalytic activity">
    <reaction evidence="11">
        <text>ATP + H2O = ADP + phosphate + H(+)</text>
        <dbReference type="Rhea" id="RHEA:13065"/>
        <dbReference type="ChEBI" id="CHEBI:15377"/>
        <dbReference type="ChEBI" id="CHEBI:15378"/>
        <dbReference type="ChEBI" id="CHEBI:30616"/>
        <dbReference type="ChEBI" id="CHEBI:43474"/>
        <dbReference type="ChEBI" id="CHEBI:456216"/>
        <dbReference type="EC" id="5.6.2.3"/>
    </reaction>
</comment>
<feature type="binding site" evidence="11">
    <location>
        <begin position="189"/>
        <end position="196"/>
    </location>
    <ligand>
        <name>ATP</name>
        <dbReference type="ChEBI" id="CHEBI:30616"/>
    </ligand>
</feature>
<keyword evidence="14" id="KW-1185">Reference proteome</keyword>
<evidence type="ECO:0000256" key="6">
    <source>
        <dbReference type="ARBA" id="ARBA00022839"/>
    </source>
</evidence>
<dbReference type="OrthoDB" id="9803432at2"/>
<dbReference type="InterPro" id="IPR006344">
    <property type="entry name" value="RecD"/>
</dbReference>
<evidence type="ECO:0000256" key="7">
    <source>
        <dbReference type="ARBA" id="ARBA00022840"/>
    </source>
</evidence>
<dbReference type="Proteomes" id="UP000009073">
    <property type="component" value="Chromosome"/>
</dbReference>
<dbReference type="InterPro" id="IPR041851">
    <property type="entry name" value="RecD_N_sf"/>
</dbReference>
<reference evidence="14" key="1">
    <citation type="submission" date="2009-05" db="EMBL/GenBank/DDBJ databases">
        <title>Complete sequence of Tolumonas auensis DSM 9187.</title>
        <authorList>
            <consortium name="US DOE Joint Genome Institute"/>
            <person name="Lucas S."/>
            <person name="Copeland A."/>
            <person name="Lapidus A."/>
            <person name="Glavina del Rio T."/>
            <person name="Tice H."/>
            <person name="Bruce D."/>
            <person name="Goodwin L."/>
            <person name="Pitluck S."/>
            <person name="Chertkov O."/>
            <person name="Brettin T."/>
            <person name="Detter J.C."/>
            <person name="Han C."/>
            <person name="Larimer F."/>
            <person name="Land M."/>
            <person name="Hauser L."/>
            <person name="Kyrpides N."/>
            <person name="Mikhailova N."/>
            <person name="Spring S."/>
            <person name="Beller H."/>
        </authorList>
    </citation>
    <scope>NUCLEOTIDE SEQUENCE [LARGE SCALE GENOMIC DNA]</scope>
    <source>
        <strain evidence="14">DSM 9187 / TA4</strain>
    </source>
</reference>
<accession>C4L7B4</accession>
<dbReference type="Gene3D" id="1.10.10.1020">
    <property type="entry name" value="RecBCD complex, subunit RecD, N-terminal domain"/>
    <property type="match status" value="1"/>
</dbReference>
<dbReference type="PANTHER" id="PTHR43788:SF6">
    <property type="entry name" value="DNA HELICASE B"/>
    <property type="match status" value="1"/>
</dbReference>
<keyword evidence="3 11" id="KW-0227">DNA damage</keyword>
<dbReference type="GO" id="GO:0003677">
    <property type="term" value="F:DNA binding"/>
    <property type="evidence" value="ECO:0007669"/>
    <property type="project" value="UniProtKB-UniRule"/>
</dbReference>
<dbReference type="GO" id="GO:0009338">
    <property type="term" value="C:exodeoxyribonuclease V complex"/>
    <property type="evidence" value="ECO:0007669"/>
    <property type="project" value="InterPro"/>
</dbReference>
<evidence type="ECO:0000313" key="14">
    <source>
        <dbReference type="Proteomes" id="UP000009073"/>
    </source>
</evidence>
<dbReference type="GO" id="GO:0008854">
    <property type="term" value="F:exodeoxyribonuclease V activity"/>
    <property type="evidence" value="ECO:0007669"/>
    <property type="project" value="InterPro"/>
</dbReference>
<dbReference type="SUPFAM" id="SSF52540">
    <property type="entry name" value="P-loop containing nucleoside triphosphate hydrolases"/>
    <property type="match status" value="2"/>
</dbReference>
<dbReference type="GO" id="GO:0017116">
    <property type="term" value="F:single-stranded DNA helicase activity"/>
    <property type="evidence" value="ECO:0007669"/>
    <property type="project" value="TreeGrafter"/>
</dbReference>
<evidence type="ECO:0000256" key="11">
    <source>
        <dbReference type="HAMAP-Rule" id="MF_01487"/>
    </source>
</evidence>
<dbReference type="KEGG" id="tau:Tola_0060"/>
<dbReference type="NCBIfam" id="NF008127">
    <property type="entry name" value="PRK10875.1"/>
    <property type="match status" value="1"/>
</dbReference>
<name>C4L7B4_TOLAT</name>
<evidence type="ECO:0000256" key="2">
    <source>
        <dbReference type="ARBA" id="ARBA00022741"/>
    </source>
</evidence>
<dbReference type="Pfam" id="PF13245">
    <property type="entry name" value="AAA_19"/>
    <property type="match status" value="1"/>
</dbReference>
<dbReference type="PANTHER" id="PTHR43788">
    <property type="entry name" value="DNA2/NAM7 HELICASE FAMILY MEMBER"/>
    <property type="match status" value="1"/>
</dbReference>
<dbReference type="RefSeq" id="WP_012728290.1">
    <property type="nucleotide sequence ID" value="NC_012691.1"/>
</dbReference>
<dbReference type="EMBL" id="CP001616">
    <property type="protein sequence ID" value="ACQ91690.1"/>
    <property type="molecule type" value="Genomic_DNA"/>
</dbReference>
<keyword evidence="8 11" id="KW-0238">DNA-binding</keyword>
<keyword evidence="6 11" id="KW-0269">Exonuclease</keyword>
<dbReference type="InterPro" id="IPR050534">
    <property type="entry name" value="Coronavir_polyprotein_1ab"/>
</dbReference>
<evidence type="ECO:0000256" key="10">
    <source>
        <dbReference type="ARBA" id="ARBA00023235"/>
    </source>
</evidence>
<dbReference type="EC" id="5.6.2.3" evidence="11"/>
<comment type="function">
    <text evidence="11">A helicase/nuclease that prepares dsDNA breaks (DSB) for recombinational DNA repair. Binds to DSBs and unwinds DNA via a highly rapid and processive ATP-dependent bidirectional helicase activity. Unwinds dsDNA until it encounters a Chi (crossover hotspot instigator) sequence from the 3' direction. Cuts ssDNA a few nucleotides 3' to the Chi site. The properties and activities of the enzyme are changed at Chi. The Chi-altered holoenzyme produces a long 3'-ssDNA overhang and facilitates RecA-binding to the ssDNA for homologous DNA recombination and repair. Holoenzyme degrades any linearized DNA that is unable to undergo homologous recombination. In the holoenzyme this subunit has ssDNA-dependent ATPase and 5'-3' helicase activity. When added to pre-assembled RecBC greatly stimulates nuclease activity and augments holoenzyme processivity. Negatively regulates the RecA-loading ability of RecBCD.</text>
</comment>
<dbReference type="CDD" id="cd18809">
    <property type="entry name" value="SF1_C_RecD"/>
    <property type="match status" value="1"/>
</dbReference>
<keyword evidence="1 11" id="KW-0540">Nuclease</keyword>
<comment type="similarity">
    <text evidence="11">Belongs to the RecD family.</text>
</comment>
<dbReference type="HAMAP" id="MF_01487">
    <property type="entry name" value="RecD"/>
    <property type="match status" value="1"/>
</dbReference>
<dbReference type="CDD" id="cd17933">
    <property type="entry name" value="DEXSc_RecD-like"/>
    <property type="match status" value="1"/>
</dbReference>
<dbReference type="STRING" id="595494.Tola_0060"/>
<feature type="domain" description="AAA+ ATPase" evidence="12">
    <location>
        <begin position="181"/>
        <end position="339"/>
    </location>
</feature>
<proteinExistence type="inferred from homology"/>
<comment type="miscellaneous">
    <text evidence="11">In the RecBCD complex, RecB has a slow 3'-5' helicase, an exonuclease activity and loads RecA onto ssDNA, RecD has a fast 5'-3' helicase activity, while RecC stimulates the ATPase and processivity of the RecB helicase and contributes to recognition of the Chi site.</text>
</comment>
<keyword evidence="7 11" id="KW-0067">ATP-binding</keyword>
<dbReference type="NCBIfam" id="TIGR01447">
    <property type="entry name" value="recD"/>
    <property type="match status" value="1"/>
</dbReference>
<dbReference type="InterPro" id="IPR027417">
    <property type="entry name" value="P-loop_NTPase"/>
</dbReference>
<protein>
    <recommendedName>
        <fullName evidence="11">RecBCD enzyme subunit RecD</fullName>
        <ecNumber evidence="11">5.6.2.3</ecNumber>
    </recommendedName>
    <alternativeName>
        <fullName evidence="11">DNA 5'-3' helicase subunit RecD</fullName>
    </alternativeName>
    <alternativeName>
        <fullName evidence="11">Exonuclease V subunit RecD</fullName>
        <shortName evidence="11">ExoV subunit RecD</shortName>
    </alternativeName>
    <alternativeName>
        <fullName evidence="11">Helicase/nuclease RecBCD subunit RecD</fullName>
    </alternativeName>
</protein>
<dbReference type="InterPro" id="IPR003593">
    <property type="entry name" value="AAA+_ATPase"/>
</dbReference>
<evidence type="ECO:0000256" key="9">
    <source>
        <dbReference type="ARBA" id="ARBA00023204"/>
    </source>
</evidence>
<evidence type="ECO:0000313" key="13">
    <source>
        <dbReference type="EMBL" id="ACQ91690.1"/>
    </source>
</evidence>
<keyword evidence="10 11" id="KW-0413">Isomerase</keyword>
<dbReference type="InterPro" id="IPR027785">
    <property type="entry name" value="UvrD-like_helicase_C"/>
</dbReference>
<dbReference type="GO" id="GO:0043139">
    <property type="term" value="F:5'-3' DNA helicase activity"/>
    <property type="evidence" value="ECO:0007669"/>
    <property type="project" value="UniProtKB-UniRule"/>
</dbReference>
<keyword evidence="9 11" id="KW-0234">DNA repair</keyword>
<dbReference type="SMART" id="SM00382">
    <property type="entry name" value="AAA"/>
    <property type="match status" value="1"/>
</dbReference>
<evidence type="ECO:0000256" key="8">
    <source>
        <dbReference type="ARBA" id="ARBA00023125"/>
    </source>
</evidence>
<evidence type="ECO:0000259" key="12">
    <source>
        <dbReference type="SMART" id="SM00382"/>
    </source>
</evidence>
<keyword evidence="2 11" id="KW-0547">Nucleotide-binding</keyword>
<evidence type="ECO:0000256" key="1">
    <source>
        <dbReference type="ARBA" id="ARBA00022722"/>
    </source>
</evidence>